<sequence length="226" mass="23948">MKSSRLMQAIAAAAMLGLLAGCGNDPSANEGVKLLRGAIQGNNARKEGAPALTQDQLAGALQQTGASIAVMTIEDSKTQTLLAQIETNGAYRTYANSSRQSATLRNGIITATRGLGGDVMSSETDSLVRHIASRLDGTVPYTLRFLDGEEAITEMTYVCTVTRGEMTAVAFGEISANGRVMRMTCSGTDLPRLDNFFVVEGDGTVVASHQWVGEVTGYVTLQHARR</sequence>
<dbReference type="SUPFAM" id="SSF159270">
    <property type="entry name" value="YmcC-like"/>
    <property type="match status" value="1"/>
</dbReference>
<feature type="signal peptide" evidence="1">
    <location>
        <begin position="1"/>
        <end position="20"/>
    </location>
</feature>
<gene>
    <name evidence="2" type="ORF">VK792_08335</name>
</gene>
<dbReference type="Proteomes" id="UP001348149">
    <property type="component" value="Unassembled WGS sequence"/>
</dbReference>
<proteinExistence type="predicted"/>
<evidence type="ECO:0000256" key="1">
    <source>
        <dbReference type="SAM" id="SignalP"/>
    </source>
</evidence>
<dbReference type="RefSeq" id="WP_326297006.1">
    <property type="nucleotide sequence ID" value="NZ_JAYLLH010000009.1"/>
</dbReference>
<reference evidence="2 3" key="1">
    <citation type="submission" date="2024-01" db="EMBL/GenBank/DDBJ databases">
        <title>Mesobacterium rodlantinim sp. nov., isolated from shallow sea hydrothermal systems off Kueishantao Island.</title>
        <authorList>
            <person name="Su Z."/>
            <person name="Tang K."/>
        </authorList>
    </citation>
    <scope>NUCLEOTIDE SEQUENCE [LARGE SCALE GENOMIC DNA]</scope>
    <source>
        <strain evidence="2 3">TK19101</strain>
    </source>
</reference>
<dbReference type="PROSITE" id="PS51257">
    <property type="entry name" value="PROKAR_LIPOPROTEIN"/>
    <property type="match status" value="1"/>
</dbReference>
<dbReference type="Pfam" id="PF11102">
    <property type="entry name" value="YjbF"/>
    <property type="match status" value="1"/>
</dbReference>
<keyword evidence="1" id="KW-0732">Signal</keyword>
<keyword evidence="3" id="KW-1185">Reference proteome</keyword>
<name>A0ABU6HFQ5_9RHOB</name>
<dbReference type="InterPro" id="IPR023373">
    <property type="entry name" value="YmcC_sf"/>
</dbReference>
<organism evidence="2 3">
    <name type="scientific">Mesobacterium hydrothermale</name>
    <dbReference type="NCBI Taxonomy" id="3111907"/>
    <lineage>
        <taxon>Bacteria</taxon>
        <taxon>Pseudomonadati</taxon>
        <taxon>Pseudomonadota</taxon>
        <taxon>Alphaproteobacteria</taxon>
        <taxon>Rhodobacterales</taxon>
        <taxon>Roseobacteraceae</taxon>
        <taxon>Mesobacterium</taxon>
    </lineage>
</organism>
<keyword evidence="2" id="KW-0449">Lipoprotein</keyword>
<comment type="caution">
    <text evidence="2">The sequence shown here is derived from an EMBL/GenBank/DDBJ whole genome shotgun (WGS) entry which is preliminary data.</text>
</comment>
<evidence type="ECO:0000313" key="3">
    <source>
        <dbReference type="Proteomes" id="UP001348149"/>
    </source>
</evidence>
<accession>A0ABU6HFQ5</accession>
<dbReference type="EMBL" id="JAYLLH010000009">
    <property type="protein sequence ID" value="MEC3861289.1"/>
    <property type="molecule type" value="Genomic_DNA"/>
</dbReference>
<evidence type="ECO:0000313" key="2">
    <source>
        <dbReference type="EMBL" id="MEC3861289.1"/>
    </source>
</evidence>
<dbReference type="Gene3D" id="2.40.360.10">
    <property type="entry name" value="YmcC-like"/>
    <property type="match status" value="1"/>
</dbReference>
<dbReference type="InterPro" id="IPR021308">
    <property type="entry name" value="GfcB"/>
</dbReference>
<protein>
    <submittedName>
        <fullName evidence="2">YjbF family lipoprotein</fullName>
    </submittedName>
</protein>
<feature type="chain" id="PRO_5046197534" evidence="1">
    <location>
        <begin position="21"/>
        <end position="226"/>
    </location>
</feature>